<dbReference type="InterPro" id="IPR003439">
    <property type="entry name" value="ABC_transporter-like_ATP-bd"/>
</dbReference>
<proteinExistence type="inferred from homology"/>
<dbReference type="PANTHER" id="PTHR43335">
    <property type="entry name" value="ABC TRANSPORTER, ATP-BINDING PROTEIN"/>
    <property type="match status" value="1"/>
</dbReference>
<feature type="domain" description="ABC transporter" evidence="5">
    <location>
        <begin position="6"/>
        <end position="220"/>
    </location>
</feature>
<evidence type="ECO:0000313" key="6">
    <source>
        <dbReference type="EMBL" id="HIS93805.1"/>
    </source>
</evidence>
<dbReference type="InterPro" id="IPR027417">
    <property type="entry name" value="P-loop_NTPase"/>
</dbReference>
<evidence type="ECO:0000256" key="3">
    <source>
        <dbReference type="ARBA" id="ARBA00022741"/>
    </source>
</evidence>
<sequence length="221" mass="23792">MDSIALSAKNLSKSFGTQTVLQDVHLHLTSGKIYGLVGRNGSGKTVLLKMLCGFMRPDKGEIAINGQPVVCGRKLPVEIGILFDAAGFIPNKTAYANLKILAGIRNRISPAGVRAALEMVGLDPASRKRVGAFSLGMRQRLAFAQALMEDPPILFCDEPMNSLDASIMQNMRAILRKEGDKGKLILLATHMREDLETLCDEVFSISDGHISAPQKGGDSAQ</sequence>
<accession>A0A9D1K777</accession>
<gene>
    <name evidence="6" type="ORF">IAA84_12390</name>
</gene>
<evidence type="ECO:0000256" key="2">
    <source>
        <dbReference type="ARBA" id="ARBA00022448"/>
    </source>
</evidence>
<comment type="similarity">
    <text evidence="1">Belongs to the ABC transporter superfamily.</text>
</comment>
<keyword evidence="3" id="KW-0547">Nucleotide-binding</keyword>
<dbReference type="SUPFAM" id="SSF52540">
    <property type="entry name" value="P-loop containing nucleoside triphosphate hydrolases"/>
    <property type="match status" value="1"/>
</dbReference>
<evidence type="ECO:0000313" key="7">
    <source>
        <dbReference type="Proteomes" id="UP000824140"/>
    </source>
</evidence>
<keyword evidence="2" id="KW-0813">Transport</keyword>
<name>A0A9D1K777_9FIRM</name>
<dbReference type="Gene3D" id="3.40.50.300">
    <property type="entry name" value="P-loop containing nucleotide triphosphate hydrolases"/>
    <property type="match status" value="1"/>
</dbReference>
<dbReference type="InterPro" id="IPR003593">
    <property type="entry name" value="AAA+_ATPase"/>
</dbReference>
<reference evidence="6" key="2">
    <citation type="journal article" date="2021" name="PeerJ">
        <title>Extensive microbial diversity within the chicken gut microbiome revealed by metagenomics and culture.</title>
        <authorList>
            <person name="Gilroy R."/>
            <person name="Ravi A."/>
            <person name="Getino M."/>
            <person name="Pursley I."/>
            <person name="Horton D.L."/>
            <person name="Alikhan N.F."/>
            <person name="Baker D."/>
            <person name="Gharbi K."/>
            <person name="Hall N."/>
            <person name="Watson M."/>
            <person name="Adriaenssens E.M."/>
            <person name="Foster-Nyarko E."/>
            <person name="Jarju S."/>
            <person name="Secka A."/>
            <person name="Antonio M."/>
            <person name="Oren A."/>
            <person name="Chaudhuri R.R."/>
            <person name="La Ragione R."/>
            <person name="Hildebrand F."/>
            <person name="Pallen M.J."/>
        </authorList>
    </citation>
    <scope>NUCLEOTIDE SEQUENCE</scope>
    <source>
        <strain evidence="6">13766</strain>
    </source>
</reference>
<dbReference type="InterPro" id="IPR017871">
    <property type="entry name" value="ABC_transporter-like_CS"/>
</dbReference>
<dbReference type="GO" id="GO:0005524">
    <property type="term" value="F:ATP binding"/>
    <property type="evidence" value="ECO:0007669"/>
    <property type="project" value="UniProtKB-KW"/>
</dbReference>
<dbReference type="SMART" id="SM00382">
    <property type="entry name" value="AAA"/>
    <property type="match status" value="1"/>
</dbReference>
<dbReference type="GO" id="GO:0016887">
    <property type="term" value="F:ATP hydrolysis activity"/>
    <property type="evidence" value="ECO:0007669"/>
    <property type="project" value="InterPro"/>
</dbReference>
<dbReference type="AlphaFoldDB" id="A0A9D1K777"/>
<evidence type="ECO:0000259" key="5">
    <source>
        <dbReference type="PROSITE" id="PS50893"/>
    </source>
</evidence>
<evidence type="ECO:0000256" key="1">
    <source>
        <dbReference type="ARBA" id="ARBA00005417"/>
    </source>
</evidence>
<dbReference type="EMBL" id="DVJN01000234">
    <property type="protein sequence ID" value="HIS93805.1"/>
    <property type="molecule type" value="Genomic_DNA"/>
</dbReference>
<protein>
    <submittedName>
        <fullName evidence="6">ABC transporter ATP-binding protein</fullName>
    </submittedName>
</protein>
<evidence type="ECO:0000256" key="4">
    <source>
        <dbReference type="ARBA" id="ARBA00022840"/>
    </source>
</evidence>
<dbReference type="PROSITE" id="PS00211">
    <property type="entry name" value="ABC_TRANSPORTER_1"/>
    <property type="match status" value="1"/>
</dbReference>
<reference evidence="6" key="1">
    <citation type="submission" date="2020-10" db="EMBL/GenBank/DDBJ databases">
        <authorList>
            <person name="Gilroy R."/>
        </authorList>
    </citation>
    <scope>NUCLEOTIDE SEQUENCE</scope>
    <source>
        <strain evidence="6">13766</strain>
    </source>
</reference>
<dbReference type="Pfam" id="PF00005">
    <property type="entry name" value="ABC_tran"/>
    <property type="match status" value="1"/>
</dbReference>
<keyword evidence="4 6" id="KW-0067">ATP-binding</keyword>
<organism evidence="6 7">
    <name type="scientific">Candidatus Alectryocaccomicrobium excrementavium</name>
    <dbReference type="NCBI Taxonomy" id="2840668"/>
    <lineage>
        <taxon>Bacteria</taxon>
        <taxon>Bacillati</taxon>
        <taxon>Bacillota</taxon>
        <taxon>Clostridia</taxon>
        <taxon>Candidatus Alectryocaccomicrobium</taxon>
    </lineage>
</organism>
<dbReference type="PROSITE" id="PS50893">
    <property type="entry name" value="ABC_TRANSPORTER_2"/>
    <property type="match status" value="1"/>
</dbReference>
<dbReference type="Proteomes" id="UP000824140">
    <property type="component" value="Unassembled WGS sequence"/>
</dbReference>
<comment type="caution">
    <text evidence="6">The sequence shown here is derived from an EMBL/GenBank/DDBJ whole genome shotgun (WGS) entry which is preliminary data.</text>
</comment>